<reference evidence="2" key="1">
    <citation type="submission" date="2023-05" db="EMBL/GenBank/DDBJ databases">
        <title>Nepenthes gracilis genome sequencing.</title>
        <authorList>
            <person name="Fukushima K."/>
        </authorList>
    </citation>
    <scope>NUCLEOTIDE SEQUENCE</scope>
    <source>
        <strain evidence="2">SING2019-196</strain>
    </source>
</reference>
<name>A0AAD3SDJ8_NEPGR</name>
<dbReference type="PANTHER" id="PTHR34285:SF6">
    <property type="entry name" value="TRANSMEMBRANE PROTEIN"/>
    <property type="match status" value="1"/>
</dbReference>
<dbReference type="Proteomes" id="UP001279734">
    <property type="component" value="Unassembled WGS sequence"/>
</dbReference>
<dbReference type="EMBL" id="BSYO01000009">
    <property type="protein sequence ID" value="GMH09243.1"/>
    <property type="molecule type" value="Genomic_DNA"/>
</dbReference>
<evidence type="ECO:0000256" key="1">
    <source>
        <dbReference type="SAM" id="MobiDB-lite"/>
    </source>
</evidence>
<comment type="caution">
    <text evidence="2">The sequence shown here is derived from an EMBL/GenBank/DDBJ whole genome shotgun (WGS) entry which is preliminary data.</text>
</comment>
<protein>
    <submittedName>
        <fullName evidence="2">Uncharacterized protein</fullName>
    </submittedName>
</protein>
<evidence type="ECO:0000313" key="3">
    <source>
        <dbReference type="Proteomes" id="UP001279734"/>
    </source>
</evidence>
<accession>A0AAD3SDJ8</accession>
<feature type="compositionally biased region" description="Basic and acidic residues" evidence="1">
    <location>
        <begin position="309"/>
        <end position="318"/>
    </location>
</feature>
<keyword evidence="3" id="KW-1185">Reference proteome</keyword>
<dbReference type="AlphaFoldDB" id="A0AAD3SDJ8"/>
<sequence>MKLSMKFRDDTHQNPLLRAKIPITILGLPFLSGVAAGDSSDLSFSIRTNFSSGPVLSLFYHPTISTSPKPTITSPAEGGSSAAYPFSLSLKSGIGLFGSPQNSPLTFAAHFNLSSSNGSNPILTPTFSLLIKPQFGNFSLRKSTTSSNRSSAQLNGVRPHGEISNGFVSDSELINVFSPDKPLEWKDLRKVESFGETYGILSGIFTMAKTSMPLTGRSLINFRWGVNFDGQGSKLSRPVLVLNKIGLERVEEVKRVDDEKPKEITNGDLELLNGMCSWMRREIEDLQKGNMEIKQALEGIKMQAPNSRARGEERDSVGKRAVSVPSAESSGDGHMWRSRKSEYSRDGQREWHKSANRASEVEAELQKVIKAAAATTTGGVVIPLCSRGGGGGGGGEVPTLFLGGGRDAVPKFVQVVVMRPDDIGFCKAWGERGCASSFAPHPSSGGGGAMPLITPIA</sequence>
<feature type="compositionally biased region" description="Basic and acidic residues" evidence="1">
    <location>
        <begin position="339"/>
        <end position="351"/>
    </location>
</feature>
<evidence type="ECO:0000313" key="2">
    <source>
        <dbReference type="EMBL" id="GMH09243.1"/>
    </source>
</evidence>
<organism evidence="2 3">
    <name type="scientific">Nepenthes gracilis</name>
    <name type="common">Slender pitcher plant</name>
    <dbReference type="NCBI Taxonomy" id="150966"/>
    <lineage>
        <taxon>Eukaryota</taxon>
        <taxon>Viridiplantae</taxon>
        <taxon>Streptophyta</taxon>
        <taxon>Embryophyta</taxon>
        <taxon>Tracheophyta</taxon>
        <taxon>Spermatophyta</taxon>
        <taxon>Magnoliopsida</taxon>
        <taxon>eudicotyledons</taxon>
        <taxon>Gunneridae</taxon>
        <taxon>Pentapetalae</taxon>
        <taxon>Caryophyllales</taxon>
        <taxon>Nepenthaceae</taxon>
        <taxon>Nepenthes</taxon>
    </lineage>
</organism>
<gene>
    <name evidence="2" type="ORF">Nepgr_011084</name>
</gene>
<feature type="region of interest" description="Disordered" evidence="1">
    <location>
        <begin position="303"/>
        <end position="351"/>
    </location>
</feature>
<dbReference type="PANTHER" id="PTHR34285">
    <property type="entry name" value="OS08G0510800 PROTEIN"/>
    <property type="match status" value="1"/>
</dbReference>
<proteinExistence type="predicted"/>